<name>A0AAV6SMD3_SOLSE</name>
<comment type="caution">
    <text evidence="2">The sequence shown here is derived from an EMBL/GenBank/DDBJ whole genome shotgun (WGS) entry which is preliminary data.</text>
</comment>
<organism evidence="2 3">
    <name type="scientific">Solea senegalensis</name>
    <name type="common">Senegalese sole</name>
    <dbReference type="NCBI Taxonomy" id="28829"/>
    <lineage>
        <taxon>Eukaryota</taxon>
        <taxon>Metazoa</taxon>
        <taxon>Chordata</taxon>
        <taxon>Craniata</taxon>
        <taxon>Vertebrata</taxon>
        <taxon>Euteleostomi</taxon>
        <taxon>Actinopterygii</taxon>
        <taxon>Neopterygii</taxon>
        <taxon>Teleostei</taxon>
        <taxon>Neoteleostei</taxon>
        <taxon>Acanthomorphata</taxon>
        <taxon>Carangaria</taxon>
        <taxon>Pleuronectiformes</taxon>
        <taxon>Pleuronectoidei</taxon>
        <taxon>Soleidae</taxon>
        <taxon>Solea</taxon>
    </lineage>
</organism>
<evidence type="ECO:0000313" key="3">
    <source>
        <dbReference type="Proteomes" id="UP000693946"/>
    </source>
</evidence>
<dbReference type="AlphaFoldDB" id="A0AAV6SMD3"/>
<feature type="region of interest" description="Disordered" evidence="1">
    <location>
        <begin position="59"/>
        <end position="78"/>
    </location>
</feature>
<sequence>MRHEEFDRDYTVQTMNFESVFVLFFLSLEEEQQGEDGKKVVAECGAFFTRLKRKSDRRIMTSSSSITDTGGDEISVGGDRPALLVQRASRA</sequence>
<evidence type="ECO:0000313" key="2">
    <source>
        <dbReference type="EMBL" id="KAG7517497.1"/>
    </source>
</evidence>
<evidence type="ECO:0000256" key="1">
    <source>
        <dbReference type="SAM" id="MobiDB-lite"/>
    </source>
</evidence>
<protein>
    <submittedName>
        <fullName evidence="2">Uncharacterized protein</fullName>
    </submittedName>
</protein>
<dbReference type="Proteomes" id="UP000693946">
    <property type="component" value="Linkage Group LG12"/>
</dbReference>
<dbReference type="EMBL" id="JAGKHQ010000004">
    <property type="protein sequence ID" value="KAG7517497.1"/>
    <property type="molecule type" value="Genomic_DNA"/>
</dbReference>
<proteinExistence type="predicted"/>
<accession>A0AAV6SMD3</accession>
<gene>
    <name evidence="2" type="ORF">JOB18_009316</name>
</gene>
<keyword evidence="3" id="KW-1185">Reference proteome</keyword>
<feature type="compositionally biased region" description="Low complexity" evidence="1">
    <location>
        <begin position="60"/>
        <end position="69"/>
    </location>
</feature>
<reference evidence="2 3" key="1">
    <citation type="journal article" date="2021" name="Sci. Rep.">
        <title>Chromosome anchoring in Senegalese sole (Solea senegalensis) reveals sex-associated markers and genome rearrangements in flatfish.</title>
        <authorList>
            <person name="Guerrero-Cozar I."/>
            <person name="Gomez-Garrido J."/>
            <person name="Berbel C."/>
            <person name="Martinez-Blanch J.F."/>
            <person name="Alioto T."/>
            <person name="Claros M.G."/>
            <person name="Gagnaire P.A."/>
            <person name="Manchado M."/>
        </authorList>
    </citation>
    <scope>NUCLEOTIDE SEQUENCE [LARGE SCALE GENOMIC DNA]</scope>
    <source>
        <strain evidence="2">Sse05_10M</strain>
    </source>
</reference>